<evidence type="ECO:0000313" key="1">
    <source>
        <dbReference type="EMBL" id="QJA44945.1"/>
    </source>
</evidence>
<dbReference type="EMBL" id="MT145188">
    <property type="protein sequence ID" value="QJI04662.1"/>
    <property type="molecule type" value="Genomic_DNA"/>
</dbReference>
<dbReference type="EMBL" id="MT141555">
    <property type="protein sequence ID" value="QJA66488.1"/>
    <property type="molecule type" value="Genomic_DNA"/>
</dbReference>
<evidence type="ECO:0000313" key="3">
    <source>
        <dbReference type="EMBL" id="QJH96131.1"/>
    </source>
</evidence>
<dbReference type="AlphaFoldDB" id="A0A6H1ZCF1"/>
<proteinExistence type="predicted"/>
<protein>
    <submittedName>
        <fullName evidence="1">Uncharacterized protein</fullName>
    </submittedName>
</protein>
<reference evidence="1" key="1">
    <citation type="submission" date="2020-03" db="EMBL/GenBank/DDBJ databases">
        <title>The deep terrestrial virosphere.</title>
        <authorList>
            <person name="Holmfeldt K."/>
            <person name="Nilsson E."/>
            <person name="Simone D."/>
            <person name="Lopez-Fernandez M."/>
            <person name="Wu X."/>
            <person name="de Brujin I."/>
            <person name="Lundin D."/>
            <person name="Andersson A."/>
            <person name="Bertilsson S."/>
            <person name="Dopson M."/>
        </authorList>
    </citation>
    <scope>NUCLEOTIDE SEQUENCE</scope>
    <source>
        <strain evidence="4">MM415A00105</strain>
        <strain evidence="2">MM415B00347</strain>
        <strain evidence="1">TM448A00170</strain>
        <strain evidence="3">TM448B00622</strain>
    </source>
</reference>
<dbReference type="EMBL" id="MT143983">
    <property type="protein sequence ID" value="QJA44945.1"/>
    <property type="molecule type" value="Genomic_DNA"/>
</dbReference>
<dbReference type="EMBL" id="MT144640">
    <property type="protein sequence ID" value="QJH96131.1"/>
    <property type="molecule type" value="Genomic_DNA"/>
</dbReference>
<evidence type="ECO:0000313" key="4">
    <source>
        <dbReference type="EMBL" id="QJI04662.1"/>
    </source>
</evidence>
<accession>A0A6H1ZCF1</accession>
<gene>
    <name evidence="4" type="ORF">MM415A00105_0054</name>
    <name evidence="2" type="ORF">MM415B00347_0056</name>
    <name evidence="1" type="ORF">TM448A00170_0036</name>
    <name evidence="3" type="ORF">TM448B00622_0026</name>
</gene>
<evidence type="ECO:0000313" key="2">
    <source>
        <dbReference type="EMBL" id="QJA66488.1"/>
    </source>
</evidence>
<name>A0A6H1ZCF1_9ZZZZ</name>
<sequence length="71" mass="8235">MKEVWFFPSGSTGVTEDTEQVPELQESWLLLFAKFLDSKGVDPTTCRYYLQVGEAEVFKIPDGYNWRIRNA</sequence>
<organism evidence="1">
    <name type="scientific">viral metagenome</name>
    <dbReference type="NCBI Taxonomy" id="1070528"/>
    <lineage>
        <taxon>unclassified sequences</taxon>
        <taxon>metagenomes</taxon>
        <taxon>organismal metagenomes</taxon>
    </lineage>
</organism>